<evidence type="ECO:0000313" key="10">
    <source>
        <dbReference type="EMBL" id="KIH62223.1"/>
    </source>
</evidence>
<dbReference type="InterPro" id="IPR050122">
    <property type="entry name" value="RTK"/>
</dbReference>
<dbReference type="SUPFAM" id="SSF52058">
    <property type="entry name" value="L domain-like"/>
    <property type="match status" value="1"/>
</dbReference>
<evidence type="ECO:0000256" key="5">
    <source>
        <dbReference type="ARBA" id="ARBA00022777"/>
    </source>
</evidence>
<dbReference type="Pfam" id="PF07714">
    <property type="entry name" value="PK_Tyr_Ser-Thr"/>
    <property type="match status" value="1"/>
</dbReference>
<dbReference type="InterPro" id="IPR001245">
    <property type="entry name" value="Ser-Thr/Tyr_kinase_cat_dom"/>
</dbReference>
<dbReference type="Proteomes" id="UP000054047">
    <property type="component" value="Unassembled WGS sequence"/>
</dbReference>
<accession>A0A0C2CYX1</accession>
<evidence type="ECO:0000256" key="2">
    <source>
        <dbReference type="ARBA" id="ARBA00022553"/>
    </source>
</evidence>
<keyword evidence="6" id="KW-0067">ATP-binding</keyword>
<dbReference type="PROSITE" id="PS00109">
    <property type="entry name" value="PROTEIN_KINASE_TYR"/>
    <property type="match status" value="1"/>
</dbReference>
<gene>
    <name evidence="10" type="ORF">ANCDUO_07495</name>
</gene>
<dbReference type="Gene3D" id="3.80.20.20">
    <property type="entry name" value="Receptor L-domain"/>
    <property type="match status" value="1"/>
</dbReference>
<feature type="transmembrane region" description="Helical" evidence="8">
    <location>
        <begin position="357"/>
        <end position="376"/>
    </location>
</feature>
<dbReference type="InterPro" id="IPR008266">
    <property type="entry name" value="Tyr_kinase_AS"/>
</dbReference>
<dbReference type="GO" id="GO:0005524">
    <property type="term" value="F:ATP binding"/>
    <property type="evidence" value="ECO:0007669"/>
    <property type="project" value="UniProtKB-KW"/>
</dbReference>
<dbReference type="AlphaFoldDB" id="A0A0C2CYX1"/>
<sequence>LRKKEFLTVCQVTKALTGSILRNLTGCEEIDGFIDIQDSKMRSSADGYTRDDLNVLKSVRMISEYVQMATQTVSPRNLSFLESLEFIEGRSLVTSKFALAINKNDNLEQLGLRKLKKIKAGSVIITENHGLCYAQTIKWDKIIAPTAQALITKNMDGKCGPSGRDCLTCKNVQLITDEELICLPKCAITHYQDGNVIRCLAAPSMQEACRDVAGHYPSTQPIKGVRLVHCDPCDEQCVSCTSSGRNTIANGCICKGYANEMMRDSICFDKCFESHYQAQSRNGSQPGVCLSCHHLCDRSHGCTGPSAAECTQCMHATLPGEPNVCVNECPEDLPFMDELKMCNAVDVKKERERRSKIIATVLVIVFTVLVIVMLIVCMRCRTFKKKLLKEQISNYVDIPEMTPIEHLLLAFTTCRSTRGRSMSVSPIFHSLFTAENFSSLTKENLQAQKGFWFPKGKGKIKVPVAIKLVKGTCTGKEVTLLRPLGNLLNFLKKHKNHLCGKDLLLYCYQISSAMKYLYEHRIIHRDLAARNVLVKRHNHVEVTDFGLAKLLDYGQEKVKVMEGKVAIKWLALESLRDQSYTHRTDVWAFGVTCWEILTFGQSPYQGMDICSIKNFLKEGNRLSQPNNCSSELYQVLLQCWMANPESRPTFTMLHERFQNFCRIPHLYVVDQTTPQAFIETESQRDLLRELLNDSENDFTDPLNYFETCENPDTPTSDFEGPFAPRNVRRLQSTSSHRYQTDPMIRPTVRASEIGMDDGNYLIPNAKLMSEQHATLYTPVIVNENGATELVNSHDYYNEAKGKSDYYNDVVGIRPSEQLVQIKEENSEEAEKESCL</sequence>
<dbReference type="Pfam" id="PF01030">
    <property type="entry name" value="Recep_L_domain"/>
    <property type="match status" value="1"/>
</dbReference>
<dbReference type="EMBL" id="KN729486">
    <property type="protein sequence ID" value="KIH62223.1"/>
    <property type="molecule type" value="Genomic_DNA"/>
</dbReference>
<name>A0A0C2CYX1_9BILA</name>
<evidence type="ECO:0000256" key="3">
    <source>
        <dbReference type="ARBA" id="ARBA00022679"/>
    </source>
</evidence>
<evidence type="ECO:0000313" key="11">
    <source>
        <dbReference type="Proteomes" id="UP000054047"/>
    </source>
</evidence>
<keyword evidence="2" id="KW-0597">Phosphoprotein</keyword>
<dbReference type="InterPro" id="IPR036941">
    <property type="entry name" value="Rcpt_L-dom_sf"/>
</dbReference>
<dbReference type="PANTHER" id="PTHR24416">
    <property type="entry name" value="TYROSINE-PROTEIN KINASE RECEPTOR"/>
    <property type="match status" value="1"/>
</dbReference>
<keyword evidence="8" id="KW-0472">Membrane</keyword>
<evidence type="ECO:0000256" key="7">
    <source>
        <dbReference type="ARBA" id="ARBA00023137"/>
    </source>
</evidence>
<dbReference type="GO" id="GO:0043235">
    <property type="term" value="C:receptor complex"/>
    <property type="evidence" value="ECO:0007669"/>
    <property type="project" value="TreeGrafter"/>
</dbReference>
<dbReference type="PROSITE" id="PS50011">
    <property type="entry name" value="PROTEIN_KINASE_DOM"/>
    <property type="match status" value="1"/>
</dbReference>
<comment type="subcellular location">
    <subcellularLocation>
        <location evidence="1">Membrane</location>
        <topology evidence="1">Single-pass type I membrane protein</topology>
    </subcellularLocation>
</comment>
<keyword evidence="7" id="KW-0829">Tyrosine-protein kinase</keyword>
<dbReference type="CDD" id="cd00064">
    <property type="entry name" value="FU"/>
    <property type="match status" value="1"/>
</dbReference>
<dbReference type="SMART" id="SM00261">
    <property type="entry name" value="FU"/>
    <property type="match status" value="2"/>
</dbReference>
<dbReference type="SUPFAM" id="SSF57184">
    <property type="entry name" value="Growth factor receptor domain"/>
    <property type="match status" value="1"/>
</dbReference>
<dbReference type="InterPro" id="IPR009030">
    <property type="entry name" value="Growth_fac_rcpt_cys_sf"/>
</dbReference>
<evidence type="ECO:0000256" key="4">
    <source>
        <dbReference type="ARBA" id="ARBA00022741"/>
    </source>
</evidence>
<evidence type="ECO:0000259" key="9">
    <source>
        <dbReference type="PROSITE" id="PS50011"/>
    </source>
</evidence>
<keyword evidence="5" id="KW-0418">Kinase</keyword>
<keyword evidence="10" id="KW-0675">Receptor</keyword>
<dbReference type="GO" id="GO:0022008">
    <property type="term" value="P:neurogenesis"/>
    <property type="evidence" value="ECO:0007669"/>
    <property type="project" value="TreeGrafter"/>
</dbReference>
<dbReference type="InterPro" id="IPR006212">
    <property type="entry name" value="Furin_repeat"/>
</dbReference>
<proteinExistence type="predicted"/>
<organism evidence="10 11">
    <name type="scientific">Ancylostoma duodenale</name>
    <dbReference type="NCBI Taxonomy" id="51022"/>
    <lineage>
        <taxon>Eukaryota</taxon>
        <taxon>Metazoa</taxon>
        <taxon>Ecdysozoa</taxon>
        <taxon>Nematoda</taxon>
        <taxon>Chromadorea</taxon>
        <taxon>Rhabditida</taxon>
        <taxon>Rhabditina</taxon>
        <taxon>Rhabditomorpha</taxon>
        <taxon>Strongyloidea</taxon>
        <taxon>Ancylostomatidae</taxon>
        <taxon>Ancylostomatinae</taxon>
        <taxon>Ancylostoma</taxon>
    </lineage>
</organism>
<dbReference type="InterPro" id="IPR000494">
    <property type="entry name" value="Rcpt_L-dom"/>
</dbReference>
<dbReference type="GO" id="GO:0008284">
    <property type="term" value="P:positive regulation of cell population proliferation"/>
    <property type="evidence" value="ECO:0007669"/>
    <property type="project" value="TreeGrafter"/>
</dbReference>
<keyword evidence="3" id="KW-0808">Transferase</keyword>
<feature type="domain" description="Protein kinase" evidence="9">
    <location>
        <begin position="333"/>
        <end position="668"/>
    </location>
</feature>
<dbReference type="Gene3D" id="2.10.220.10">
    <property type="entry name" value="Hormone Receptor, Insulin-like Growth Factor Receptor 1, Chain A, domain 2"/>
    <property type="match status" value="1"/>
</dbReference>
<keyword evidence="8" id="KW-1133">Transmembrane helix</keyword>
<dbReference type="Gene3D" id="1.10.510.10">
    <property type="entry name" value="Transferase(Phosphotransferase) domain 1"/>
    <property type="match status" value="1"/>
</dbReference>
<dbReference type="GO" id="GO:0009925">
    <property type="term" value="C:basal plasma membrane"/>
    <property type="evidence" value="ECO:0007669"/>
    <property type="project" value="TreeGrafter"/>
</dbReference>
<dbReference type="FunFam" id="1.10.510.10:FF:000027">
    <property type="entry name" value="Receptor protein-tyrosine kinase"/>
    <property type="match status" value="1"/>
</dbReference>
<keyword evidence="4" id="KW-0547">Nucleotide-binding</keyword>
<dbReference type="InterPro" id="IPR011009">
    <property type="entry name" value="Kinase-like_dom_sf"/>
</dbReference>
<dbReference type="GO" id="GO:0007169">
    <property type="term" value="P:cell surface receptor protein tyrosine kinase signaling pathway"/>
    <property type="evidence" value="ECO:0007669"/>
    <property type="project" value="TreeGrafter"/>
</dbReference>
<evidence type="ECO:0000256" key="6">
    <source>
        <dbReference type="ARBA" id="ARBA00022840"/>
    </source>
</evidence>
<dbReference type="InterPro" id="IPR020635">
    <property type="entry name" value="Tyr_kinase_cat_dom"/>
</dbReference>
<evidence type="ECO:0000256" key="8">
    <source>
        <dbReference type="SAM" id="Phobius"/>
    </source>
</evidence>
<evidence type="ECO:0000256" key="1">
    <source>
        <dbReference type="ARBA" id="ARBA00004479"/>
    </source>
</evidence>
<dbReference type="SMART" id="SM00219">
    <property type="entry name" value="TyrKc"/>
    <property type="match status" value="1"/>
</dbReference>
<dbReference type="PRINTS" id="PR00109">
    <property type="entry name" value="TYRKINASE"/>
</dbReference>
<reference evidence="10 11" key="1">
    <citation type="submission" date="2013-12" db="EMBL/GenBank/DDBJ databases">
        <title>Draft genome of the parsitic nematode Ancylostoma duodenale.</title>
        <authorList>
            <person name="Mitreva M."/>
        </authorList>
    </citation>
    <scope>NUCLEOTIDE SEQUENCE [LARGE SCALE GENOMIC DNA]</scope>
    <source>
        <strain evidence="10 11">Zhejiang</strain>
    </source>
</reference>
<dbReference type="PANTHER" id="PTHR24416:SF566">
    <property type="entry name" value="EPIDERMAL GROWTH FACTOR RECEPTOR"/>
    <property type="match status" value="1"/>
</dbReference>
<keyword evidence="11" id="KW-1185">Reference proteome</keyword>
<dbReference type="GO" id="GO:0004714">
    <property type="term" value="F:transmembrane receptor protein tyrosine kinase activity"/>
    <property type="evidence" value="ECO:0007669"/>
    <property type="project" value="TreeGrafter"/>
</dbReference>
<feature type="non-terminal residue" evidence="10">
    <location>
        <position position="1"/>
    </location>
</feature>
<dbReference type="SUPFAM" id="SSF56112">
    <property type="entry name" value="Protein kinase-like (PK-like)"/>
    <property type="match status" value="1"/>
</dbReference>
<dbReference type="InterPro" id="IPR000719">
    <property type="entry name" value="Prot_kinase_dom"/>
</dbReference>
<dbReference type="OrthoDB" id="6219513at2759"/>
<protein>
    <submittedName>
        <fullName evidence="10">Receptor L domain protein</fullName>
    </submittedName>
</protein>
<keyword evidence="8" id="KW-0812">Transmembrane</keyword>
<dbReference type="GO" id="GO:0043066">
    <property type="term" value="P:negative regulation of apoptotic process"/>
    <property type="evidence" value="ECO:0007669"/>
    <property type="project" value="TreeGrafter"/>
</dbReference>